<dbReference type="AlphaFoldDB" id="A0A286TZT1"/>
<dbReference type="InterPro" id="IPR004846">
    <property type="entry name" value="T2SS/T3SS_dom"/>
</dbReference>
<evidence type="ECO:0000256" key="3">
    <source>
        <dbReference type="SAM" id="SignalP"/>
    </source>
</evidence>
<feature type="compositionally biased region" description="Polar residues" evidence="2">
    <location>
        <begin position="44"/>
        <end position="55"/>
    </location>
</feature>
<feature type="domain" description="Type II/III secretion system secretin-like" evidence="4">
    <location>
        <begin position="527"/>
        <end position="711"/>
    </location>
</feature>
<dbReference type="EMBL" id="BAOS01000022">
    <property type="protein sequence ID" value="GAX61409.1"/>
    <property type="molecule type" value="Genomic_DNA"/>
</dbReference>
<feature type="signal peptide" evidence="3">
    <location>
        <begin position="1"/>
        <end position="27"/>
    </location>
</feature>
<evidence type="ECO:0000313" key="6">
    <source>
        <dbReference type="Proteomes" id="UP000218542"/>
    </source>
</evidence>
<organism evidence="5 6">
    <name type="scientific">Candidatus Scalindua japonica</name>
    <dbReference type="NCBI Taxonomy" id="1284222"/>
    <lineage>
        <taxon>Bacteria</taxon>
        <taxon>Pseudomonadati</taxon>
        <taxon>Planctomycetota</taxon>
        <taxon>Candidatus Brocadiia</taxon>
        <taxon>Candidatus Brocadiales</taxon>
        <taxon>Candidatus Scalinduaceae</taxon>
        <taxon>Candidatus Scalindua</taxon>
    </lineage>
</organism>
<keyword evidence="6" id="KW-1185">Reference proteome</keyword>
<reference evidence="6" key="1">
    <citation type="journal article" date="2017" name="Environ. Microbiol. Rep.">
        <title>Genetic Diversity of Marine Anaerobic Ammonium-Oxidizing Bacteria as Revealed by Genomic and Proteomic Analyses of 'Candidatus Scalindua japonica'.</title>
        <authorList>
            <person name="Oshiki M."/>
            <person name="Mizuto K."/>
            <person name="Kimura Z."/>
            <person name="Kindaichi T."/>
            <person name="Satoh H."/>
            <person name="Okabe S."/>
        </authorList>
    </citation>
    <scope>NUCLEOTIDE SEQUENCE [LARGE SCALE GENOMIC DNA]</scope>
    <source>
        <strain evidence="6">husup-a2</strain>
    </source>
</reference>
<dbReference type="PANTHER" id="PTHR30604:SF1">
    <property type="entry name" value="DNA UTILIZATION PROTEIN HOFQ"/>
    <property type="match status" value="1"/>
</dbReference>
<dbReference type="PANTHER" id="PTHR30604">
    <property type="entry name" value="PROTEIN TRANSPORT PROTEIN HOFQ"/>
    <property type="match status" value="1"/>
</dbReference>
<dbReference type="InterPro" id="IPR001775">
    <property type="entry name" value="GspD/PilQ"/>
</dbReference>
<accession>A0A286TZT1</accession>
<gene>
    <name evidence="5" type="primary">pulD</name>
    <name evidence="5" type="ORF">SCALIN_C22_0120</name>
</gene>
<evidence type="ECO:0000313" key="5">
    <source>
        <dbReference type="EMBL" id="GAX61409.1"/>
    </source>
</evidence>
<evidence type="ECO:0000256" key="2">
    <source>
        <dbReference type="SAM" id="MobiDB-lite"/>
    </source>
</evidence>
<dbReference type="InterPro" id="IPR051808">
    <property type="entry name" value="Type_IV_pilus_biogenesis"/>
</dbReference>
<evidence type="ECO:0000256" key="1">
    <source>
        <dbReference type="RuleBase" id="RU004003"/>
    </source>
</evidence>
<dbReference type="PRINTS" id="PR00811">
    <property type="entry name" value="BCTERIALGSPD"/>
</dbReference>
<dbReference type="GO" id="GO:0009306">
    <property type="term" value="P:protein secretion"/>
    <property type="evidence" value="ECO:0007669"/>
    <property type="project" value="InterPro"/>
</dbReference>
<proteinExistence type="inferred from homology"/>
<feature type="chain" id="PRO_5012786962" evidence="3">
    <location>
        <begin position="28"/>
        <end position="737"/>
    </location>
</feature>
<comment type="caution">
    <text evidence="5">The sequence shown here is derived from an EMBL/GenBank/DDBJ whole genome shotgun (WGS) entry which is preliminary data.</text>
</comment>
<protein>
    <submittedName>
        <fullName evidence="5">Type II secretory system protein</fullName>
    </submittedName>
</protein>
<keyword evidence="3" id="KW-0732">Signal</keyword>
<name>A0A286TZT1_9BACT</name>
<evidence type="ECO:0000259" key="4">
    <source>
        <dbReference type="Pfam" id="PF00263"/>
    </source>
</evidence>
<feature type="region of interest" description="Disordered" evidence="2">
    <location>
        <begin position="29"/>
        <end position="68"/>
    </location>
</feature>
<sequence length="737" mass="81578">MKIINKKTTTITMVCLLLIINACQSTSNRVNSAKRDKDVRLSENALSNTPQSPSYQEDESSKTVNRANSYSSDVLKKRGIRRSGEKMVLKKQVEVSSVTISPEIRKQLIRDARRATKEKRYGDVIGIADAILKTMPADETALVLKENAQVLREETKHETILKKIAEVDARERNKYFENLKEKSIPYNDIMQFTTEAEWKDIEERTKREIPTKRLEESREHTKRLMLSPSPVPQSISQEMQMKLEERFSIEFIDTTLRDIISFLQEKSGLNFFLHKDARDENINVKLNDVPLSVILEYILPKGSGYLVKDNVVHITKEPLELRVYDVRDLLINMEDRLNLTGQLSAQESYEEAKPAGANKGAYDRVKEIIKLITSTIEPQSWKSGTGTGSGGRGLIAAREGMLGDIVVTHVANVHRRVEDLLAALRSSADLQIKIEARFIAVSDNFLETFGHNIIDFDGSPDHSTRNIADTPGQDSSGNLLPGIFSAAGDTFSDSGVVAGAAGAAGSSGLNLTYQIFDSFFLKGFLKAVQESDEAETVTAPKITLSNTQRGTIKVVTTESYIQSYTIVSQTPQPVMAEIDEGTTFNVRPVVSADRKYVYLEVHPVITDVTLVETDFTTVGSVPSGGGGAAAATNKIQRPQTIKQELSVTVCVPDKGILMIGGLGKRSEAKSSKGVPILSKIPIVKRLFSSSTIDRDIATTGNLIILIKPTVLIREEEETRAFTKGKKNVQIRVPIYGR</sequence>
<comment type="similarity">
    <text evidence="1">Belongs to the bacterial secretin family.</text>
</comment>
<dbReference type="Pfam" id="PF00263">
    <property type="entry name" value="Secretin"/>
    <property type="match status" value="1"/>
</dbReference>
<dbReference type="Proteomes" id="UP000218542">
    <property type="component" value="Unassembled WGS sequence"/>
</dbReference>